<evidence type="ECO:0000256" key="1">
    <source>
        <dbReference type="ARBA" id="ARBA00023015"/>
    </source>
</evidence>
<feature type="compositionally biased region" description="Basic and acidic residues" evidence="5">
    <location>
        <begin position="131"/>
        <end position="149"/>
    </location>
</feature>
<accession>A0A9W9LJY4</accession>
<dbReference type="Proteomes" id="UP001149163">
    <property type="component" value="Unassembled WGS sequence"/>
</dbReference>
<organism evidence="6 7">
    <name type="scientific">Penicillium canariense</name>
    <dbReference type="NCBI Taxonomy" id="189055"/>
    <lineage>
        <taxon>Eukaryota</taxon>
        <taxon>Fungi</taxon>
        <taxon>Dikarya</taxon>
        <taxon>Ascomycota</taxon>
        <taxon>Pezizomycotina</taxon>
        <taxon>Eurotiomycetes</taxon>
        <taxon>Eurotiomycetidae</taxon>
        <taxon>Eurotiales</taxon>
        <taxon>Aspergillaceae</taxon>
        <taxon>Penicillium</taxon>
    </lineage>
</organism>
<evidence type="ECO:0000256" key="2">
    <source>
        <dbReference type="ARBA" id="ARBA00023125"/>
    </source>
</evidence>
<feature type="region of interest" description="Disordered" evidence="5">
    <location>
        <begin position="1"/>
        <end position="25"/>
    </location>
</feature>
<dbReference type="Gene3D" id="4.10.240.10">
    <property type="entry name" value="Zn(2)-C6 fungal-type DNA-binding domain"/>
    <property type="match status" value="1"/>
</dbReference>
<comment type="caution">
    <text evidence="6">The sequence shown here is derived from an EMBL/GenBank/DDBJ whole genome shotgun (WGS) entry which is preliminary data.</text>
</comment>
<reference evidence="6" key="2">
    <citation type="journal article" date="2023" name="IMA Fungus">
        <title>Comparative genomic study of the Penicillium genus elucidates a diverse pangenome and 15 lateral gene transfer events.</title>
        <authorList>
            <person name="Petersen C."/>
            <person name="Sorensen T."/>
            <person name="Nielsen M.R."/>
            <person name="Sondergaard T.E."/>
            <person name="Sorensen J.L."/>
            <person name="Fitzpatrick D.A."/>
            <person name="Frisvad J.C."/>
            <person name="Nielsen K.L."/>
        </authorList>
    </citation>
    <scope>NUCLEOTIDE SEQUENCE</scope>
    <source>
        <strain evidence="6">IBT 26290</strain>
    </source>
</reference>
<keyword evidence="7" id="KW-1185">Reference proteome</keyword>
<dbReference type="InterPro" id="IPR036864">
    <property type="entry name" value="Zn2-C6_fun-type_DNA-bd_sf"/>
</dbReference>
<evidence type="ECO:0008006" key="8">
    <source>
        <dbReference type="Google" id="ProtNLM"/>
    </source>
</evidence>
<name>A0A9W9LJY4_9EURO</name>
<gene>
    <name evidence="6" type="ORF">N7482_007539</name>
</gene>
<feature type="compositionally biased region" description="Polar residues" evidence="5">
    <location>
        <begin position="185"/>
        <end position="203"/>
    </location>
</feature>
<dbReference type="GO" id="GO:0003677">
    <property type="term" value="F:DNA binding"/>
    <property type="evidence" value="ECO:0007669"/>
    <property type="project" value="UniProtKB-KW"/>
</dbReference>
<keyword evidence="3" id="KW-0804">Transcription</keyword>
<keyword evidence="4" id="KW-0539">Nucleus</keyword>
<feature type="region of interest" description="Disordered" evidence="5">
    <location>
        <begin position="77"/>
        <end position="96"/>
    </location>
</feature>
<dbReference type="EMBL" id="JAPQKN010000004">
    <property type="protein sequence ID" value="KAJ5160535.1"/>
    <property type="molecule type" value="Genomic_DNA"/>
</dbReference>
<feature type="compositionally biased region" description="Polar residues" evidence="5">
    <location>
        <begin position="159"/>
        <end position="177"/>
    </location>
</feature>
<dbReference type="SUPFAM" id="SSF57701">
    <property type="entry name" value="Zn2/Cys6 DNA-binding domain"/>
    <property type="match status" value="1"/>
</dbReference>
<reference evidence="6" key="1">
    <citation type="submission" date="2022-11" db="EMBL/GenBank/DDBJ databases">
        <authorList>
            <person name="Petersen C."/>
        </authorList>
    </citation>
    <scope>NUCLEOTIDE SEQUENCE</scope>
    <source>
        <strain evidence="6">IBT 26290</strain>
    </source>
</reference>
<feature type="region of interest" description="Disordered" evidence="5">
    <location>
        <begin position="121"/>
        <end position="216"/>
    </location>
</feature>
<evidence type="ECO:0000313" key="6">
    <source>
        <dbReference type="EMBL" id="KAJ5160535.1"/>
    </source>
</evidence>
<dbReference type="GO" id="GO:0008270">
    <property type="term" value="F:zinc ion binding"/>
    <property type="evidence" value="ECO:0007669"/>
    <property type="project" value="InterPro"/>
</dbReference>
<keyword evidence="2" id="KW-0238">DNA-binding</keyword>
<dbReference type="GO" id="GO:0000981">
    <property type="term" value="F:DNA-binding transcription factor activity, RNA polymerase II-specific"/>
    <property type="evidence" value="ECO:0007669"/>
    <property type="project" value="InterPro"/>
</dbReference>
<dbReference type="AlphaFoldDB" id="A0A9W9LJY4"/>
<evidence type="ECO:0000256" key="4">
    <source>
        <dbReference type="ARBA" id="ARBA00023242"/>
    </source>
</evidence>
<protein>
    <recommendedName>
        <fullName evidence="8">Zn(2)-C6 fungal-type domain-containing protein</fullName>
    </recommendedName>
</protein>
<dbReference type="RefSeq" id="XP_056542093.1">
    <property type="nucleotide sequence ID" value="XM_056689664.1"/>
</dbReference>
<dbReference type="GeneID" id="81428840"/>
<dbReference type="OrthoDB" id="4369843at2759"/>
<sequence length="226" mass="25380">MQTTHKQMRELKKPHGVPPPTNAYSPHSRNAAFQACEACYSRKKRCVMSPSHHQCTYCFREGQRCVPRERPVRRVRKYVDEASDEPPRPKYDLPLPHGIDHEVPRWSAVYSMFSEMMRLIPPGENGEGEENEAKNNRKRAVSTDDEHSPNRKKSCPANKHSSSRASQAPDIQQTPNTMIHEAGHRTSSSGVLPTSKPSISAPTNRPLPGNNGTGICFGELDGLLRF</sequence>
<keyword evidence="1" id="KW-0805">Transcription regulation</keyword>
<evidence type="ECO:0000313" key="7">
    <source>
        <dbReference type="Proteomes" id="UP001149163"/>
    </source>
</evidence>
<proteinExistence type="predicted"/>
<evidence type="ECO:0000256" key="3">
    <source>
        <dbReference type="ARBA" id="ARBA00023163"/>
    </source>
</evidence>
<evidence type="ECO:0000256" key="5">
    <source>
        <dbReference type="SAM" id="MobiDB-lite"/>
    </source>
</evidence>
<feature type="compositionally biased region" description="Basic and acidic residues" evidence="5">
    <location>
        <begin position="77"/>
        <end position="91"/>
    </location>
</feature>